<dbReference type="AlphaFoldDB" id="A0A4R0IZ49"/>
<protein>
    <submittedName>
        <fullName evidence="1">Uncharacterized protein</fullName>
    </submittedName>
</protein>
<organism evidence="1 2">
    <name type="scientific">Kribbella sindirgiensis</name>
    <dbReference type="NCBI Taxonomy" id="1124744"/>
    <lineage>
        <taxon>Bacteria</taxon>
        <taxon>Bacillati</taxon>
        <taxon>Actinomycetota</taxon>
        <taxon>Actinomycetes</taxon>
        <taxon>Propionibacteriales</taxon>
        <taxon>Kribbellaceae</taxon>
        <taxon>Kribbella</taxon>
    </lineage>
</organism>
<dbReference type="RefSeq" id="WP_131285426.1">
    <property type="nucleotide sequence ID" value="NZ_SJKA01000002.1"/>
</dbReference>
<proteinExistence type="predicted"/>
<sequence length="402" mass="43725">MTVYADKLGESEPIDGLVLLNYGDPAYRGTDDSGIGLSKAESIFLRLIGYLAFAEAVSIPARFMLEGQAMAQAMTWASPLLEEGLIVPERRSGPGSFVDLARFRQLPELGLRRAEYLDQHAKRARIFRFSELSSTYRDLLTADLAESGAFRRVVVGGRTGAIAAALSHARGDHEIHGDGNPETFVRIVEKHAPKLKHVAFRWAMARYYVTPLLYDGVNTREVPDSAARLLIKGGVLDKAIPPFEGAAPAEAAFERLKTAIPADSISSSARHYCEALLEVRRSLPEARQIFADIAEASHLKDAGQSLSHELDRELARQRGVRTGHARVFTLVSSLIGTAAGAAGGMPFDADPILLLLEGFGSGALSGIVSNEVQQKVHARADRKKRPWMLAMDQLDKSVSQPS</sequence>
<dbReference type="Proteomes" id="UP000292695">
    <property type="component" value="Unassembled WGS sequence"/>
</dbReference>
<keyword evidence="2" id="KW-1185">Reference proteome</keyword>
<comment type="caution">
    <text evidence="1">The sequence shown here is derived from an EMBL/GenBank/DDBJ whole genome shotgun (WGS) entry which is preliminary data.</text>
</comment>
<accession>A0A4R0IZ49</accession>
<gene>
    <name evidence="1" type="ORF">E0H50_05410</name>
</gene>
<name>A0A4R0IZ49_9ACTN</name>
<evidence type="ECO:0000313" key="2">
    <source>
        <dbReference type="Proteomes" id="UP000292695"/>
    </source>
</evidence>
<reference evidence="1 2" key="1">
    <citation type="submission" date="2019-02" db="EMBL/GenBank/DDBJ databases">
        <title>Kribbella capetownensis sp. nov. and Kribbella speibonae sp. nov., isolated from soil.</title>
        <authorList>
            <person name="Curtis S.M."/>
            <person name="Norton I."/>
            <person name="Everest G.J."/>
            <person name="Meyers P.R."/>
        </authorList>
    </citation>
    <scope>NUCLEOTIDE SEQUENCE [LARGE SCALE GENOMIC DNA]</scope>
    <source>
        <strain evidence="1 2">DSM 27082</strain>
    </source>
</reference>
<dbReference type="EMBL" id="SJKA01000002">
    <property type="protein sequence ID" value="TCC39373.1"/>
    <property type="molecule type" value="Genomic_DNA"/>
</dbReference>
<evidence type="ECO:0000313" key="1">
    <source>
        <dbReference type="EMBL" id="TCC39373.1"/>
    </source>
</evidence>